<proteinExistence type="predicted"/>
<dbReference type="Gene3D" id="1.25.40.10">
    <property type="entry name" value="Tetratricopeptide repeat domain"/>
    <property type="match status" value="2"/>
</dbReference>
<keyword evidence="1" id="KW-0802">TPR repeat</keyword>
<dbReference type="InterPro" id="IPR050640">
    <property type="entry name" value="Bact_2-comp_sensor_kinase"/>
</dbReference>
<dbReference type="SMART" id="SM00028">
    <property type="entry name" value="TPR"/>
    <property type="match status" value="6"/>
</dbReference>
<evidence type="ECO:0000313" key="5">
    <source>
        <dbReference type="Proteomes" id="UP001202717"/>
    </source>
</evidence>
<accession>A0ABY7S105</accession>
<keyword evidence="2" id="KW-0472">Membrane</keyword>
<gene>
    <name evidence="4" type="ORF">MUN68_004065</name>
</gene>
<evidence type="ECO:0000256" key="2">
    <source>
        <dbReference type="SAM" id="Phobius"/>
    </source>
</evidence>
<dbReference type="InterPro" id="IPR019734">
    <property type="entry name" value="TPR_rpt"/>
</dbReference>
<dbReference type="EMBL" id="CP116221">
    <property type="protein sequence ID" value="WCO02675.1"/>
    <property type="molecule type" value="Genomic_DNA"/>
</dbReference>
<feature type="repeat" description="TPR" evidence="1">
    <location>
        <begin position="127"/>
        <end position="160"/>
    </location>
</feature>
<keyword evidence="2" id="KW-1133">Transmembrane helix</keyword>
<dbReference type="InterPro" id="IPR036890">
    <property type="entry name" value="HATPase_C_sf"/>
</dbReference>
<evidence type="ECO:0000256" key="1">
    <source>
        <dbReference type="PROSITE-ProRule" id="PRU00339"/>
    </source>
</evidence>
<name>A0ABY7S105_9FLAO</name>
<organism evidence="4 5">
    <name type="scientific">Psychroserpens ponticola</name>
    <dbReference type="NCBI Taxonomy" id="2932268"/>
    <lineage>
        <taxon>Bacteria</taxon>
        <taxon>Pseudomonadati</taxon>
        <taxon>Bacteroidota</taxon>
        <taxon>Flavobacteriia</taxon>
        <taxon>Flavobacteriales</taxon>
        <taxon>Flavobacteriaceae</taxon>
        <taxon>Psychroserpens</taxon>
    </lineage>
</organism>
<dbReference type="PANTHER" id="PTHR34220">
    <property type="entry name" value="SENSOR HISTIDINE KINASE YPDA"/>
    <property type="match status" value="1"/>
</dbReference>
<reference evidence="4 5" key="1">
    <citation type="submission" date="2023-01" db="EMBL/GenBank/DDBJ databases">
        <title>Psychroserpens ponticola sp. nov., isolated from seawater.</title>
        <authorList>
            <person name="Kristyanto S."/>
            <person name="Jung J."/>
            <person name="Kim J.M."/>
            <person name="Jeon C.O."/>
        </authorList>
    </citation>
    <scope>NUCLEOTIDE SEQUENCE [LARGE SCALE GENOMIC DNA]</scope>
    <source>
        <strain evidence="4 5">MSW6</strain>
    </source>
</reference>
<keyword evidence="2" id="KW-0812">Transmembrane</keyword>
<dbReference type="PROSITE" id="PS50005">
    <property type="entry name" value="TPR"/>
    <property type="match status" value="3"/>
</dbReference>
<dbReference type="SUPFAM" id="SSF55874">
    <property type="entry name" value="ATPase domain of HSP90 chaperone/DNA topoisomerase II/histidine kinase"/>
    <property type="match status" value="1"/>
</dbReference>
<sequence>MNKVFLFCLLIFSCFKIQSQSKVADSLIIIVSQTTDKVDKLQLFNQISNVYKTSSGEQVIFFGEKALQLAKELNLKQEEGYAYVNLGNGNIIIGNYDKAVDCFFKAKTLFEIVLEKNPTEDVKKSLARAYGSIGIVSSEQSNYSRAFQYYLKSIKIYEEVNDVNMLSRLYNNVGVAYRSQKEFSKALQYFEKAKVIQQQLNDSNIGITLTNIANCYLELNTYTEAYSYYKEAGNAVKTNPRALGEWHNSMGLYYKKTNNIEAAVEHWDKAILAFNSINDKFGIADTYLFKGQLFLEQKQYKKALENASKALSLATETNVLEQIILAEKVLSAANEKQNNLFEALRHYKLYATFQDSLLNDQSIRKGVQAEMNFEYEKKESLEKLEREKQQLIIVEEAKQSRLRLIFISVAALLLCGFIFLYFNKMQLKKRLTLQNELIAYEQKALHLQMNPHFIFNCLGAISGFIINNGTDHAIKYLAKFSKLMRLTLEYSKEALIPIEKEIESLQNYLELEQLRFNNVFDFNITKSNTIEDAVAISPLLIQPLVENGIIHGLVAKKEKGKITIDFSTKQNMIICTIQDNGIGIDNSVRLKEDSVQIHKSMALKIIEKRLKMISKIANTQASLDCHQINDANGNSLGTKVIISIPIQYID</sequence>
<dbReference type="InterPro" id="IPR011990">
    <property type="entry name" value="TPR-like_helical_dom_sf"/>
</dbReference>
<dbReference type="Pfam" id="PF06580">
    <property type="entry name" value="His_kinase"/>
    <property type="match status" value="1"/>
</dbReference>
<dbReference type="RefSeq" id="WP_249995441.1">
    <property type="nucleotide sequence ID" value="NZ_CP116221.1"/>
</dbReference>
<keyword evidence="5" id="KW-1185">Reference proteome</keyword>
<feature type="repeat" description="TPR" evidence="1">
    <location>
        <begin position="167"/>
        <end position="200"/>
    </location>
</feature>
<dbReference type="Gene3D" id="3.30.565.10">
    <property type="entry name" value="Histidine kinase-like ATPase, C-terminal domain"/>
    <property type="match status" value="1"/>
</dbReference>
<dbReference type="Pfam" id="PF13424">
    <property type="entry name" value="TPR_12"/>
    <property type="match status" value="1"/>
</dbReference>
<dbReference type="Proteomes" id="UP001202717">
    <property type="component" value="Chromosome"/>
</dbReference>
<protein>
    <submittedName>
        <fullName evidence="4">Tetratricopeptide repeat protein</fullName>
    </submittedName>
</protein>
<dbReference type="Pfam" id="PF13181">
    <property type="entry name" value="TPR_8"/>
    <property type="match status" value="1"/>
</dbReference>
<dbReference type="InterPro" id="IPR010559">
    <property type="entry name" value="Sig_transdc_His_kin_internal"/>
</dbReference>
<dbReference type="SUPFAM" id="SSF48452">
    <property type="entry name" value="TPR-like"/>
    <property type="match status" value="2"/>
</dbReference>
<evidence type="ECO:0000313" key="4">
    <source>
        <dbReference type="EMBL" id="WCO02675.1"/>
    </source>
</evidence>
<feature type="repeat" description="TPR" evidence="1">
    <location>
        <begin position="284"/>
        <end position="317"/>
    </location>
</feature>
<dbReference type="PANTHER" id="PTHR34220:SF7">
    <property type="entry name" value="SENSOR HISTIDINE KINASE YPDA"/>
    <property type="match status" value="1"/>
</dbReference>
<feature type="transmembrane region" description="Helical" evidence="2">
    <location>
        <begin position="402"/>
        <end position="422"/>
    </location>
</feature>
<feature type="domain" description="Signal transduction histidine kinase internal region" evidence="3">
    <location>
        <begin position="441"/>
        <end position="518"/>
    </location>
</feature>
<dbReference type="Pfam" id="PF13374">
    <property type="entry name" value="TPR_10"/>
    <property type="match status" value="1"/>
</dbReference>
<evidence type="ECO:0000259" key="3">
    <source>
        <dbReference type="Pfam" id="PF06580"/>
    </source>
</evidence>